<gene>
    <name evidence="1" type="ORF">T07_7396</name>
</gene>
<organism evidence="1 2">
    <name type="scientific">Trichinella nelsoni</name>
    <dbReference type="NCBI Taxonomy" id="6336"/>
    <lineage>
        <taxon>Eukaryota</taxon>
        <taxon>Metazoa</taxon>
        <taxon>Ecdysozoa</taxon>
        <taxon>Nematoda</taxon>
        <taxon>Enoplea</taxon>
        <taxon>Dorylaimia</taxon>
        <taxon>Trichinellida</taxon>
        <taxon>Trichinellidae</taxon>
        <taxon>Trichinella</taxon>
    </lineage>
</organism>
<reference evidence="1 2" key="1">
    <citation type="submission" date="2015-01" db="EMBL/GenBank/DDBJ databases">
        <title>Evolution of Trichinella species and genotypes.</title>
        <authorList>
            <person name="Korhonen P.K."/>
            <person name="Edoardo P."/>
            <person name="Giuseppe L.R."/>
            <person name="Gasser R.B."/>
        </authorList>
    </citation>
    <scope>NUCLEOTIDE SEQUENCE [LARGE SCALE GENOMIC DNA]</scope>
    <source>
        <strain evidence="1">ISS37</strain>
    </source>
</reference>
<proteinExistence type="predicted"/>
<dbReference type="Proteomes" id="UP000054630">
    <property type="component" value="Unassembled WGS sequence"/>
</dbReference>
<protein>
    <submittedName>
        <fullName evidence="1">Uncharacterized protein</fullName>
    </submittedName>
</protein>
<name>A0A0V0RIP2_9BILA</name>
<evidence type="ECO:0000313" key="2">
    <source>
        <dbReference type="Proteomes" id="UP000054630"/>
    </source>
</evidence>
<dbReference type="EMBL" id="JYDL01000162">
    <property type="protein sequence ID" value="KRX14348.1"/>
    <property type="molecule type" value="Genomic_DNA"/>
</dbReference>
<keyword evidence="2" id="KW-1185">Reference proteome</keyword>
<evidence type="ECO:0000313" key="1">
    <source>
        <dbReference type="EMBL" id="KRX14348.1"/>
    </source>
</evidence>
<sequence length="80" mass="9230">MAAANQLSQSHHQNATTTTTTTTATVFFCIHQNESRMWDLREDLESIRLQSVRSAISKQNRRENVIPRTRQWAAKRGKDC</sequence>
<comment type="caution">
    <text evidence="1">The sequence shown here is derived from an EMBL/GenBank/DDBJ whole genome shotgun (WGS) entry which is preliminary data.</text>
</comment>
<accession>A0A0V0RIP2</accession>
<dbReference type="AlphaFoldDB" id="A0A0V0RIP2"/>